<feature type="signal peptide" evidence="1">
    <location>
        <begin position="1"/>
        <end position="30"/>
    </location>
</feature>
<organism evidence="2 3">
    <name type="scientific">Paenibacillus antri</name>
    <dbReference type="NCBI Taxonomy" id="2582848"/>
    <lineage>
        <taxon>Bacteria</taxon>
        <taxon>Bacillati</taxon>
        <taxon>Bacillota</taxon>
        <taxon>Bacilli</taxon>
        <taxon>Bacillales</taxon>
        <taxon>Paenibacillaceae</taxon>
        <taxon>Paenibacillus</taxon>
    </lineage>
</organism>
<protein>
    <submittedName>
        <fullName evidence="2">ABC transporter substrate-binding protein</fullName>
    </submittedName>
</protein>
<dbReference type="SUPFAM" id="SSF53850">
    <property type="entry name" value="Periplasmic binding protein-like II"/>
    <property type="match status" value="1"/>
</dbReference>
<name>A0A5R9G7L5_9BACL</name>
<reference evidence="2 3" key="1">
    <citation type="submission" date="2019-05" db="EMBL/GenBank/DDBJ databases">
        <authorList>
            <person name="Narsing Rao M.P."/>
            <person name="Li W.J."/>
        </authorList>
    </citation>
    <scope>NUCLEOTIDE SEQUENCE [LARGE SCALE GENOMIC DNA]</scope>
    <source>
        <strain evidence="2 3">SYSU_K30003</strain>
    </source>
</reference>
<evidence type="ECO:0000313" key="3">
    <source>
        <dbReference type="Proteomes" id="UP000309676"/>
    </source>
</evidence>
<dbReference type="Gene3D" id="3.40.190.10">
    <property type="entry name" value="Periplasmic binding protein-like II"/>
    <property type="match status" value="1"/>
</dbReference>
<dbReference type="Proteomes" id="UP000309676">
    <property type="component" value="Unassembled WGS sequence"/>
</dbReference>
<dbReference type="PANTHER" id="PTHR43649">
    <property type="entry name" value="ARABINOSE-BINDING PROTEIN-RELATED"/>
    <property type="match status" value="1"/>
</dbReference>
<accession>A0A5R9G7L5</accession>
<proteinExistence type="predicted"/>
<comment type="caution">
    <text evidence="2">The sequence shown here is derived from an EMBL/GenBank/DDBJ whole genome shotgun (WGS) entry which is preliminary data.</text>
</comment>
<evidence type="ECO:0000313" key="2">
    <source>
        <dbReference type="EMBL" id="TLS52407.1"/>
    </source>
</evidence>
<dbReference type="AlphaFoldDB" id="A0A5R9G7L5"/>
<dbReference type="EMBL" id="VCIW01000005">
    <property type="protein sequence ID" value="TLS52407.1"/>
    <property type="molecule type" value="Genomic_DNA"/>
</dbReference>
<dbReference type="InterPro" id="IPR050490">
    <property type="entry name" value="Bact_solute-bd_prot1"/>
</dbReference>
<keyword evidence="3" id="KW-1185">Reference proteome</keyword>
<keyword evidence="1" id="KW-0732">Signal</keyword>
<dbReference type="InterPro" id="IPR006059">
    <property type="entry name" value="SBP"/>
</dbReference>
<sequence>MNMKMKRKWIFLTLLTAMLGAVITACSGSAGSGAGSNASESVTLHFWFPGEGSANEQYFTDAAKAFEAEHPDIKVQTTILPPGAGDIDTKLNAAKLSGTYPDVFSAYLIFMGTRGALDEFLPLDDRIDAWEDKDDISESALAMGRYKGKTVGLGYFAAPEILTYRKDYFQEAGLDPKKPPTDWEELAAYAERLTVKDANGKIVRAGLDVPLNNASSFFESFMRQNGSPIIDEAKEVPVFADEPSVEAFRYLADLYNKVAIPYNYEKKDTAPFVSGNSAMSFLTNSTISNMIKNHPELKDQLGYAPVLEQKEKYAFTGYRLFTIGKTSKHPEEAWKFIEFMMSKEQMWKRYEALQIPVVRKSLEQRFIEDRPEINAVLVDYVKYGKGKPITPFTSTYNKYIHQAYEETLTGAKSPEQALKDAQDGLVKELETIR</sequence>
<dbReference type="CDD" id="cd14748">
    <property type="entry name" value="PBP2_UgpB"/>
    <property type="match status" value="1"/>
</dbReference>
<dbReference type="PANTHER" id="PTHR43649:SF12">
    <property type="entry name" value="DIACETYLCHITOBIOSE BINDING PROTEIN DASA"/>
    <property type="match status" value="1"/>
</dbReference>
<dbReference type="Pfam" id="PF13416">
    <property type="entry name" value="SBP_bac_8"/>
    <property type="match status" value="1"/>
</dbReference>
<feature type="chain" id="PRO_5038481970" evidence="1">
    <location>
        <begin position="31"/>
        <end position="433"/>
    </location>
</feature>
<evidence type="ECO:0000256" key="1">
    <source>
        <dbReference type="SAM" id="SignalP"/>
    </source>
</evidence>
<gene>
    <name evidence="2" type="ORF">FE782_10590</name>
</gene>
<dbReference type="PROSITE" id="PS51257">
    <property type="entry name" value="PROKAR_LIPOPROTEIN"/>
    <property type="match status" value="1"/>
</dbReference>